<dbReference type="InterPro" id="IPR000924">
    <property type="entry name" value="Glu/Gln-tRNA-synth"/>
</dbReference>
<feature type="domain" description="Aminoacyl-tRNA synthetase class I anticodon-binding" evidence="9">
    <location>
        <begin position="343"/>
        <end position="486"/>
    </location>
</feature>
<keyword evidence="2 7" id="KW-0436">Ligase</keyword>
<dbReference type="InterPro" id="IPR008925">
    <property type="entry name" value="aa_tRNA-synth_I_cd-bd_sf"/>
</dbReference>
<evidence type="ECO:0000256" key="4">
    <source>
        <dbReference type="ARBA" id="ARBA00022840"/>
    </source>
</evidence>
<comment type="similarity">
    <text evidence="1 7">Belongs to the class-I aminoacyl-tRNA synthetase family. Glutamate--tRNA ligase type 1 subfamily.</text>
</comment>
<dbReference type="PROSITE" id="PS00178">
    <property type="entry name" value="AA_TRNA_LIGASE_I"/>
    <property type="match status" value="1"/>
</dbReference>
<dbReference type="InterPro" id="IPR020058">
    <property type="entry name" value="Glu/Gln-tRNA-synth_Ib_cat-dom"/>
</dbReference>
<gene>
    <name evidence="7" type="primary">gltX</name>
    <name evidence="10" type="ORF">A3E39_04285</name>
</gene>
<feature type="binding site" evidence="7">
    <location>
        <position position="263"/>
    </location>
    <ligand>
        <name>ATP</name>
        <dbReference type="ChEBI" id="CHEBI:30616"/>
    </ligand>
</feature>
<protein>
    <recommendedName>
        <fullName evidence="7">Glutamate--tRNA ligase</fullName>
        <ecNumber evidence="7">6.1.1.17</ecNumber>
    </recommendedName>
    <alternativeName>
        <fullName evidence="7">Glutamyl-tRNA synthetase</fullName>
        <shortName evidence="7">GluRS</shortName>
    </alternativeName>
</protein>
<dbReference type="SUPFAM" id="SSF48163">
    <property type="entry name" value="An anticodon-binding domain of class I aminoacyl-tRNA synthetases"/>
    <property type="match status" value="1"/>
</dbReference>
<dbReference type="STRING" id="1802399.A3E39_04285"/>
<comment type="caution">
    <text evidence="10">The sequence shown here is derived from an EMBL/GenBank/DDBJ whole genome shotgun (WGS) entry which is preliminary data.</text>
</comment>
<dbReference type="InterPro" id="IPR045462">
    <property type="entry name" value="aa-tRNA-synth_I_cd-bd"/>
</dbReference>
<evidence type="ECO:0000256" key="7">
    <source>
        <dbReference type="HAMAP-Rule" id="MF_00022"/>
    </source>
</evidence>
<dbReference type="GO" id="GO:0006424">
    <property type="term" value="P:glutamyl-tRNA aminoacylation"/>
    <property type="evidence" value="ECO:0007669"/>
    <property type="project" value="UniProtKB-UniRule"/>
</dbReference>
<reference evidence="10 11" key="1">
    <citation type="journal article" date="2016" name="Nat. Commun.">
        <title>Thousands of microbial genomes shed light on interconnected biogeochemical processes in an aquifer system.</title>
        <authorList>
            <person name="Anantharaman K."/>
            <person name="Brown C.T."/>
            <person name="Hug L.A."/>
            <person name="Sharon I."/>
            <person name="Castelle C.J."/>
            <person name="Probst A.J."/>
            <person name="Thomas B.C."/>
            <person name="Singh A."/>
            <person name="Wilkins M.J."/>
            <person name="Karaoz U."/>
            <person name="Brodie E.L."/>
            <person name="Williams K.H."/>
            <person name="Hubbard S.S."/>
            <person name="Banfield J.F."/>
        </authorList>
    </citation>
    <scope>NUCLEOTIDE SEQUENCE [LARGE SCALE GENOMIC DNA]</scope>
</reference>
<dbReference type="InterPro" id="IPR014729">
    <property type="entry name" value="Rossmann-like_a/b/a_fold"/>
</dbReference>
<comment type="subunit">
    <text evidence="7">Monomer.</text>
</comment>
<dbReference type="EC" id="6.1.1.17" evidence="7"/>
<dbReference type="EMBL" id="MGEH01000037">
    <property type="protein sequence ID" value="OGL78107.1"/>
    <property type="molecule type" value="Genomic_DNA"/>
</dbReference>
<evidence type="ECO:0000259" key="8">
    <source>
        <dbReference type="Pfam" id="PF00749"/>
    </source>
</evidence>
<feature type="short sequence motif" description="'HIGH' region" evidence="7">
    <location>
        <begin position="11"/>
        <end position="21"/>
    </location>
</feature>
<dbReference type="Gene3D" id="3.40.50.620">
    <property type="entry name" value="HUPs"/>
    <property type="match status" value="1"/>
</dbReference>
<dbReference type="CDD" id="cd00808">
    <property type="entry name" value="GluRS_core"/>
    <property type="match status" value="1"/>
</dbReference>
<dbReference type="Proteomes" id="UP000176603">
    <property type="component" value="Unassembled WGS sequence"/>
</dbReference>
<dbReference type="GO" id="GO:0004818">
    <property type="term" value="F:glutamate-tRNA ligase activity"/>
    <property type="evidence" value="ECO:0007669"/>
    <property type="project" value="UniProtKB-UniRule"/>
</dbReference>
<dbReference type="GO" id="GO:0005524">
    <property type="term" value="F:ATP binding"/>
    <property type="evidence" value="ECO:0007669"/>
    <property type="project" value="UniProtKB-UniRule"/>
</dbReference>
<evidence type="ECO:0000256" key="1">
    <source>
        <dbReference type="ARBA" id="ARBA00007894"/>
    </source>
</evidence>
<dbReference type="FunFam" id="3.40.50.620:FF:000045">
    <property type="entry name" value="Glutamate--tRNA ligase, mitochondrial"/>
    <property type="match status" value="1"/>
</dbReference>
<comment type="catalytic activity">
    <reaction evidence="7">
        <text>tRNA(Glu) + L-glutamate + ATP = L-glutamyl-tRNA(Glu) + AMP + diphosphate</text>
        <dbReference type="Rhea" id="RHEA:23540"/>
        <dbReference type="Rhea" id="RHEA-COMP:9663"/>
        <dbReference type="Rhea" id="RHEA-COMP:9680"/>
        <dbReference type="ChEBI" id="CHEBI:29985"/>
        <dbReference type="ChEBI" id="CHEBI:30616"/>
        <dbReference type="ChEBI" id="CHEBI:33019"/>
        <dbReference type="ChEBI" id="CHEBI:78442"/>
        <dbReference type="ChEBI" id="CHEBI:78520"/>
        <dbReference type="ChEBI" id="CHEBI:456215"/>
        <dbReference type="EC" id="6.1.1.17"/>
    </reaction>
</comment>
<keyword evidence="3 7" id="KW-0547">Nucleotide-binding</keyword>
<accession>A0A1F7UK70</accession>
<dbReference type="InterPro" id="IPR004527">
    <property type="entry name" value="Glu-tRNA-ligase_bac/mito"/>
</dbReference>
<evidence type="ECO:0000256" key="5">
    <source>
        <dbReference type="ARBA" id="ARBA00022917"/>
    </source>
</evidence>
<evidence type="ECO:0000313" key="11">
    <source>
        <dbReference type="Proteomes" id="UP000176603"/>
    </source>
</evidence>
<dbReference type="InterPro" id="IPR001412">
    <property type="entry name" value="aa-tRNA-synth_I_CS"/>
</dbReference>
<evidence type="ECO:0000256" key="6">
    <source>
        <dbReference type="ARBA" id="ARBA00023146"/>
    </source>
</evidence>
<evidence type="ECO:0000259" key="9">
    <source>
        <dbReference type="Pfam" id="PF19269"/>
    </source>
</evidence>
<dbReference type="HAMAP" id="MF_00022">
    <property type="entry name" value="Glu_tRNA_synth_type1"/>
    <property type="match status" value="1"/>
</dbReference>
<keyword evidence="5 7" id="KW-0648">Protein biosynthesis</keyword>
<dbReference type="InterPro" id="IPR049940">
    <property type="entry name" value="GluQ/Sye"/>
</dbReference>
<keyword evidence="7" id="KW-0963">Cytoplasm</keyword>
<comment type="caution">
    <text evidence="7">Lacks conserved residue(s) required for the propagation of feature annotation.</text>
</comment>
<dbReference type="GO" id="GO:0000049">
    <property type="term" value="F:tRNA binding"/>
    <property type="evidence" value="ECO:0007669"/>
    <property type="project" value="InterPro"/>
</dbReference>
<dbReference type="NCBIfam" id="TIGR00464">
    <property type="entry name" value="gltX_bact"/>
    <property type="match status" value="1"/>
</dbReference>
<feature type="short sequence motif" description="'KMSKS' region" evidence="7">
    <location>
        <begin position="260"/>
        <end position="264"/>
    </location>
</feature>
<dbReference type="SUPFAM" id="SSF52374">
    <property type="entry name" value="Nucleotidylyl transferase"/>
    <property type="match status" value="1"/>
</dbReference>
<keyword evidence="4 7" id="KW-0067">ATP-binding</keyword>
<sequence>MAKTVRVRFAPSPTGFLHIGGLRSALYNELLARRHKGTFILRIEDTDQARLVPGATEALVRTLKACGLVPDEGVILKPNGEVGEKGDLGPYMQSKRADMHRTYADKLVKSGKAYHCFCTERDLLKAREEQQAAGLPTRYNRTCRGLSIEHAMRRVEAGDPYVIRLAIPLKGSVSFKDEIRGDVAFDWKQVDDQVIIKSDGMATYHLASTCDDHDMKITHVIRGEEWISSTPKHLFIYESSKWTPPTFAHLPLLLNADRTKLSKRQGDVAVEDYLAKGYLPEALLNFVALLGWNPTGDREIYTHDELAAAFDLAKVNKSGAVVNVEKLDWLNGQYVKTMDRERYLELASPYLRELTVDTAHMDRVAMLIRDRVTKLSDIPELASPYLKMMVDVDQIIIPWKSQTKEDAAVRLYGVMHALTTLDHATWHSIQNLETVLKDLIEKNGWTNGDTLWPLRVALSGQKQSPSPFELLYALGRERSLARVEQAHRALTT</sequence>
<feature type="domain" description="Glutamyl/glutaminyl-tRNA synthetase class Ib catalytic" evidence="8">
    <location>
        <begin position="5"/>
        <end position="329"/>
    </location>
</feature>
<dbReference type="AlphaFoldDB" id="A0A1F7UK70"/>
<evidence type="ECO:0000256" key="3">
    <source>
        <dbReference type="ARBA" id="ARBA00022741"/>
    </source>
</evidence>
<comment type="subcellular location">
    <subcellularLocation>
        <location evidence="7">Cytoplasm</location>
    </subcellularLocation>
</comment>
<proteinExistence type="inferred from homology"/>
<dbReference type="GO" id="GO:0008270">
    <property type="term" value="F:zinc ion binding"/>
    <property type="evidence" value="ECO:0007669"/>
    <property type="project" value="InterPro"/>
</dbReference>
<dbReference type="Pfam" id="PF19269">
    <property type="entry name" value="Anticodon_2"/>
    <property type="match status" value="1"/>
</dbReference>
<name>A0A1F7UK70_9BACT</name>
<dbReference type="Gene3D" id="1.10.10.350">
    <property type="match status" value="1"/>
</dbReference>
<dbReference type="Pfam" id="PF00749">
    <property type="entry name" value="tRNA-synt_1c"/>
    <property type="match status" value="1"/>
</dbReference>
<organism evidence="10 11">
    <name type="scientific">Candidatus Uhrbacteria bacterium RIFCSPHIGHO2_12_FULL_60_25</name>
    <dbReference type="NCBI Taxonomy" id="1802399"/>
    <lineage>
        <taxon>Bacteria</taxon>
        <taxon>Candidatus Uhriibacteriota</taxon>
    </lineage>
</organism>
<evidence type="ECO:0000313" key="10">
    <source>
        <dbReference type="EMBL" id="OGL78107.1"/>
    </source>
</evidence>
<dbReference type="InterPro" id="IPR020751">
    <property type="entry name" value="aa-tRNA-synth_I_codon-bd_sub2"/>
</dbReference>
<dbReference type="GO" id="GO:0005737">
    <property type="term" value="C:cytoplasm"/>
    <property type="evidence" value="ECO:0007669"/>
    <property type="project" value="UniProtKB-SubCell"/>
</dbReference>
<dbReference type="PANTHER" id="PTHR43311:SF2">
    <property type="entry name" value="GLUTAMATE--TRNA LIGASE, MITOCHONDRIAL-RELATED"/>
    <property type="match status" value="1"/>
</dbReference>
<dbReference type="PRINTS" id="PR00987">
    <property type="entry name" value="TRNASYNTHGLU"/>
</dbReference>
<dbReference type="InterPro" id="IPR033910">
    <property type="entry name" value="GluRS_core"/>
</dbReference>
<dbReference type="PANTHER" id="PTHR43311">
    <property type="entry name" value="GLUTAMATE--TRNA LIGASE"/>
    <property type="match status" value="1"/>
</dbReference>
<evidence type="ECO:0000256" key="2">
    <source>
        <dbReference type="ARBA" id="ARBA00022598"/>
    </source>
</evidence>
<keyword evidence="6 7" id="KW-0030">Aminoacyl-tRNA synthetase</keyword>
<comment type="function">
    <text evidence="7">Catalyzes the attachment of glutamate to tRNA(Glu) in a two-step reaction: glutamate is first activated by ATP to form Glu-AMP and then transferred to the acceptor end of tRNA(Glu).</text>
</comment>